<dbReference type="Gene3D" id="1.10.1040.10">
    <property type="entry name" value="N-(1-d-carboxylethyl)-l-norvaline Dehydrogenase, domain 2"/>
    <property type="match status" value="1"/>
</dbReference>
<dbReference type="PANTHER" id="PTHR30524:SF0">
    <property type="entry name" value="ALTRONATE OXIDOREDUCTASE-RELATED"/>
    <property type="match status" value="1"/>
</dbReference>
<organism evidence="5 6">
    <name type="scientific">Chitinophaga solisilvae</name>
    <dbReference type="NCBI Taxonomy" id="1233460"/>
    <lineage>
        <taxon>Bacteria</taxon>
        <taxon>Pseudomonadati</taxon>
        <taxon>Bacteroidota</taxon>
        <taxon>Chitinophagia</taxon>
        <taxon>Chitinophagales</taxon>
        <taxon>Chitinophagaceae</taxon>
        <taxon>Chitinophaga</taxon>
    </lineage>
</organism>
<evidence type="ECO:0000313" key="5">
    <source>
        <dbReference type="EMBL" id="NSL88400.1"/>
    </source>
</evidence>
<sequence length="497" mass="55888">MLQILNKEFILNQPDSGVDEKIFRFPEKILQFGTGVLLRGLVDYLVDNANKQGVFEGRIVVVKSTDGDTAEFTAQDNLYTTHITGITQGELMDQVVINASVSRVLQSNAEWREVLRAVHQPALQTIISNTTEVGIQYVAEKIGETAPASFPGKLLAVLKERYDFFGGRASTGFVIVPTELVVDNGRLLKEIVLKLAVYNDMPAAFMQWIENDNQFCNSLVDRIVPGKPRNLAELEQQAGYTDKLWIDVEPFLLWAIEGDAHTRAVLSFYAADDRMLIAPSITPFREQKLRILNGSHTAAVPLAFLSGLNTVYECMQDDYMRHFFREVILHEILPTIAASCPQAASFAQDVLDRFANPFIAHKLISITFQESSKMNARNVRTLTRYFERFKTLPEYMCLGFAAMLLFLRPAREENGKYFGLRGTEEYAITDDNAAIFAGYWEQFTTAAKLVKQVCADERLWESDLATIPGFAAAVTAHLEGLLQHGVQQYVHLPQQKN</sequence>
<feature type="domain" description="Mannitol dehydrogenase N-terminal" evidence="3">
    <location>
        <begin position="27"/>
        <end position="259"/>
    </location>
</feature>
<gene>
    <name evidence="5" type="ORF">ECE50_016290</name>
</gene>
<dbReference type="Pfam" id="PF08125">
    <property type="entry name" value="Mannitol_dh_C"/>
    <property type="match status" value="1"/>
</dbReference>
<dbReference type="PANTHER" id="PTHR30524">
    <property type="entry name" value="MANNITOL-1-PHOSPHATE 5-DEHYDROGENASE"/>
    <property type="match status" value="1"/>
</dbReference>
<dbReference type="Gene3D" id="3.40.50.720">
    <property type="entry name" value="NAD(P)-binding Rossmann-like Domain"/>
    <property type="match status" value="1"/>
</dbReference>
<dbReference type="SUPFAM" id="SSF48179">
    <property type="entry name" value="6-phosphogluconate dehydrogenase C-terminal domain-like"/>
    <property type="match status" value="1"/>
</dbReference>
<dbReference type="EMBL" id="RIAR02000001">
    <property type="protein sequence ID" value="NSL88400.1"/>
    <property type="molecule type" value="Genomic_DNA"/>
</dbReference>
<evidence type="ECO:0000256" key="2">
    <source>
        <dbReference type="ARBA" id="ARBA00023027"/>
    </source>
</evidence>
<dbReference type="Pfam" id="PF01232">
    <property type="entry name" value="Mannitol_dh"/>
    <property type="match status" value="1"/>
</dbReference>
<dbReference type="InterPro" id="IPR008927">
    <property type="entry name" value="6-PGluconate_DH-like_C_sf"/>
</dbReference>
<keyword evidence="2" id="KW-0520">NAD</keyword>
<dbReference type="InterPro" id="IPR036291">
    <property type="entry name" value="NAD(P)-bd_dom_sf"/>
</dbReference>
<feature type="domain" description="Mannitol dehydrogenase C-terminal" evidence="4">
    <location>
        <begin position="281"/>
        <end position="481"/>
    </location>
</feature>
<dbReference type="GO" id="GO:0019592">
    <property type="term" value="P:mannitol catabolic process"/>
    <property type="evidence" value="ECO:0007669"/>
    <property type="project" value="TreeGrafter"/>
</dbReference>
<dbReference type="GO" id="GO:0005829">
    <property type="term" value="C:cytosol"/>
    <property type="evidence" value="ECO:0007669"/>
    <property type="project" value="TreeGrafter"/>
</dbReference>
<evidence type="ECO:0000256" key="1">
    <source>
        <dbReference type="ARBA" id="ARBA00023002"/>
    </source>
</evidence>
<evidence type="ECO:0000259" key="4">
    <source>
        <dbReference type="Pfam" id="PF08125"/>
    </source>
</evidence>
<dbReference type="Proteomes" id="UP000281028">
    <property type="component" value="Unassembled WGS sequence"/>
</dbReference>
<dbReference type="InterPro" id="IPR013131">
    <property type="entry name" value="Mannitol_DH_N"/>
</dbReference>
<dbReference type="GO" id="GO:0008926">
    <property type="term" value="F:mannitol-1-phosphate 5-dehydrogenase activity"/>
    <property type="evidence" value="ECO:0007669"/>
    <property type="project" value="TreeGrafter"/>
</dbReference>
<accession>A0A9Q5GMC4</accession>
<protein>
    <submittedName>
        <fullName evidence="5">Tagaturonate reductase</fullName>
    </submittedName>
</protein>
<dbReference type="InterPro" id="IPR013118">
    <property type="entry name" value="Mannitol_DH_C"/>
</dbReference>
<dbReference type="InterPro" id="IPR013328">
    <property type="entry name" value="6PGD_dom2"/>
</dbReference>
<dbReference type="AlphaFoldDB" id="A0A9Q5GMC4"/>
<name>A0A9Q5GMC4_9BACT</name>
<reference evidence="5" key="1">
    <citation type="submission" date="2020-05" db="EMBL/GenBank/DDBJ databases">
        <title>Chitinophaga laudate sp. nov., isolated from a tropical peat swamp.</title>
        <authorList>
            <person name="Goh C.B.S."/>
            <person name="Lee M.S."/>
            <person name="Parimannan S."/>
            <person name="Pasbakhsh P."/>
            <person name="Yule C.M."/>
            <person name="Rajandas H."/>
            <person name="Loke S."/>
            <person name="Croft L."/>
            <person name="Tan J.B.L."/>
        </authorList>
    </citation>
    <scope>NUCLEOTIDE SEQUENCE</scope>
    <source>
        <strain evidence="5">Mgbs1</strain>
    </source>
</reference>
<dbReference type="SUPFAM" id="SSF51735">
    <property type="entry name" value="NAD(P)-binding Rossmann-fold domains"/>
    <property type="match status" value="1"/>
</dbReference>
<proteinExistence type="predicted"/>
<evidence type="ECO:0000313" key="6">
    <source>
        <dbReference type="Proteomes" id="UP000281028"/>
    </source>
</evidence>
<dbReference type="NCBIfam" id="NF002969">
    <property type="entry name" value="PRK03643.1"/>
    <property type="match status" value="1"/>
</dbReference>
<keyword evidence="1" id="KW-0560">Oxidoreductase</keyword>
<evidence type="ECO:0000259" key="3">
    <source>
        <dbReference type="Pfam" id="PF01232"/>
    </source>
</evidence>
<keyword evidence="6" id="KW-1185">Reference proteome</keyword>
<comment type="caution">
    <text evidence="5">The sequence shown here is derived from an EMBL/GenBank/DDBJ whole genome shotgun (WGS) entry which is preliminary data.</text>
</comment>